<protein>
    <submittedName>
        <fullName evidence="5">Predicted ATPase of the ABC class</fullName>
    </submittedName>
</protein>
<feature type="region of interest" description="Disordered" evidence="1">
    <location>
        <begin position="163"/>
        <end position="187"/>
    </location>
</feature>
<feature type="domain" description="MRB1590-like C-terminal" evidence="4">
    <location>
        <begin position="506"/>
        <end position="604"/>
    </location>
</feature>
<dbReference type="Pfam" id="PF09818">
    <property type="entry name" value="ABC_ATPase"/>
    <property type="match status" value="1"/>
</dbReference>
<dbReference type="OrthoDB" id="9809999at2"/>
<dbReference type="Pfam" id="PF21117">
    <property type="entry name" value="MRB1590_C"/>
    <property type="match status" value="1"/>
</dbReference>
<evidence type="ECO:0000313" key="6">
    <source>
        <dbReference type="Proteomes" id="UP000199700"/>
    </source>
</evidence>
<dbReference type="InterPro" id="IPR049069">
    <property type="entry name" value="MRB1590-like_C"/>
</dbReference>
<dbReference type="AlphaFoldDB" id="A0A1H1PZP9"/>
<feature type="region of interest" description="Disordered" evidence="1">
    <location>
        <begin position="454"/>
        <end position="486"/>
    </location>
</feature>
<dbReference type="STRING" id="629680.SAMN04489751_1381"/>
<sequence length="606" mass="65489">MNSQRSNLSSTLHSLDGRSYGNYKQIRGRYEFGPVTVFIDRVQVDPFASPSKVRIRINRAEAGFPTDITTERADRIAVSDFLFRVGNSFLHRTDRHAIILGRPGQEVLERTNVVIDDEGFEARLLVNLPARGRRILGHQAADILTRDVPELAQAMFVHANLATSAQASDGPTRDDSGNDAQDDSSDALREHVQLHRDQLELQNHLGEEDLLAFVGNGAILPRRSGDSDLPMDSRAVAFTSPSSLEHTVTLSSGRSLTGMAIPRGVTVIVGGGYHGKSTILRALERGVYPHIAGDGREWVITEPSATSIRAEDGRAVTGDDISPFINNLPSGTDTRAFTTTNASGSTSQAANLVEAVEVGARSLLIDEDTSATNFMIRDERMRALIPAEREPITPFVDRIRPLFTRRGVSTVLVAGGSSAFFEVADHVIALDAYVPQEVTEKAHELVGVDPAELEGASPADRDAASPASPVNREDESADDSGDMFAAPRPRIPTATALRPSSKTKSAKAKGLGQVQFGKAFIDLAAVSQLIDPQQTTGIAEALEYMAEIFDDRTSLTDALAEVEDMLDAQGVDGLTGNRDHPGHVSRPRPQEIAAALNRFRGLRLVE</sequence>
<dbReference type="RefSeq" id="WP_092104294.1">
    <property type="nucleotide sequence ID" value="NZ_LT629739.1"/>
</dbReference>
<reference evidence="5" key="1">
    <citation type="submission" date="2016-10" db="EMBL/GenBank/DDBJ databases">
        <authorList>
            <person name="Varghese N."/>
            <person name="Submissions S."/>
        </authorList>
    </citation>
    <scope>NUCLEOTIDE SEQUENCE [LARGE SCALE GENOMIC DNA]</scope>
    <source>
        <strain evidence="5">DSM 22082</strain>
    </source>
</reference>
<dbReference type="InterPro" id="IPR027417">
    <property type="entry name" value="P-loop_NTPase"/>
</dbReference>
<dbReference type="Proteomes" id="UP000199700">
    <property type="component" value="Chromosome"/>
</dbReference>
<proteinExistence type="predicted"/>
<dbReference type="SUPFAM" id="SSF52540">
    <property type="entry name" value="P-loop containing nucleoside triphosphate hydrolases"/>
    <property type="match status" value="1"/>
</dbReference>
<keyword evidence="6" id="KW-1185">Reference proteome</keyword>
<feature type="domain" description="ATPase of the ABC class N-terminal" evidence="3">
    <location>
        <begin position="7"/>
        <end position="156"/>
    </location>
</feature>
<dbReference type="InterPro" id="IPR046833">
    <property type="entry name" value="ABC_N"/>
</dbReference>
<dbReference type="EMBL" id="LT629739">
    <property type="protein sequence ID" value="SDS16606.1"/>
    <property type="molecule type" value="Genomic_DNA"/>
</dbReference>
<evidence type="ECO:0000259" key="4">
    <source>
        <dbReference type="Pfam" id="PF21117"/>
    </source>
</evidence>
<gene>
    <name evidence="5" type="ORF">SAMN04489751_1381</name>
</gene>
<evidence type="ECO:0000259" key="2">
    <source>
        <dbReference type="Pfam" id="PF09818"/>
    </source>
</evidence>
<dbReference type="Pfam" id="PF20446">
    <property type="entry name" value="ABC_N"/>
    <property type="match status" value="1"/>
</dbReference>
<evidence type="ECO:0000259" key="3">
    <source>
        <dbReference type="Pfam" id="PF20446"/>
    </source>
</evidence>
<dbReference type="InterPro" id="IPR046834">
    <property type="entry name" value="ABC_ATPase_C"/>
</dbReference>
<name>A0A1H1PZP9_BRESA</name>
<evidence type="ECO:0000313" key="5">
    <source>
        <dbReference type="EMBL" id="SDS16606.1"/>
    </source>
</evidence>
<dbReference type="PANTHER" id="PTHR38149:SF1">
    <property type="entry name" value="ATPASE"/>
    <property type="match status" value="1"/>
</dbReference>
<accession>A0A1H1PZP9</accession>
<organism evidence="5 6">
    <name type="scientific">Brevibacterium sandarakinum</name>
    <dbReference type="NCBI Taxonomy" id="629680"/>
    <lineage>
        <taxon>Bacteria</taxon>
        <taxon>Bacillati</taxon>
        <taxon>Actinomycetota</taxon>
        <taxon>Actinomycetes</taxon>
        <taxon>Micrococcales</taxon>
        <taxon>Brevibacteriaceae</taxon>
        <taxon>Brevibacterium</taxon>
    </lineage>
</organism>
<feature type="domain" description="ATPase of the ABC class C-terminal" evidence="2">
    <location>
        <begin position="186"/>
        <end position="449"/>
    </location>
</feature>
<dbReference type="PANTHER" id="PTHR38149">
    <property type="entry name" value="ATPASE"/>
    <property type="match status" value="1"/>
</dbReference>
<dbReference type="InterPro" id="IPR019195">
    <property type="entry name" value="ABC_ATPase_put"/>
</dbReference>
<evidence type="ECO:0000256" key="1">
    <source>
        <dbReference type="SAM" id="MobiDB-lite"/>
    </source>
</evidence>